<dbReference type="RefSeq" id="XP_005778241.1">
    <property type="nucleotide sequence ID" value="XM_005778184.1"/>
</dbReference>
<dbReference type="HOGENOM" id="CLU_361481_0_0_1"/>
<reference evidence="2" key="2">
    <citation type="submission" date="2024-10" db="UniProtKB">
        <authorList>
            <consortium name="EnsemblProtists"/>
        </authorList>
    </citation>
    <scope>IDENTIFICATION</scope>
</reference>
<feature type="compositionally biased region" description="Pro residues" evidence="1">
    <location>
        <begin position="13"/>
        <end position="44"/>
    </location>
</feature>
<feature type="compositionally biased region" description="Pro residues" evidence="1">
    <location>
        <begin position="664"/>
        <end position="678"/>
    </location>
</feature>
<feature type="compositionally biased region" description="Polar residues" evidence="1">
    <location>
        <begin position="605"/>
        <end position="619"/>
    </location>
</feature>
<dbReference type="KEGG" id="ehx:EMIHUDRAFT_100734"/>
<evidence type="ECO:0000313" key="3">
    <source>
        <dbReference type="Proteomes" id="UP000013827"/>
    </source>
</evidence>
<feature type="compositionally biased region" description="Basic residues" evidence="1">
    <location>
        <begin position="694"/>
        <end position="704"/>
    </location>
</feature>
<reference evidence="3" key="1">
    <citation type="journal article" date="2013" name="Nature">
        <title>Pan genome of the phytoplankton Emiliania underpins its global distribution.</title>
        <authorList>
            <person name="Read B.A."/>
            <person name="Kegel J."/>
            <person name="Klute M.J."/>
            <person name="Kuo A."/>
            <person name="Lefebvre S.C."/>
            <person name="Maumus F."/>
            <person name="Mayer C."/>
            <person name="Miller J."/>
            <person name="Monier A."/>
            <person name="Salamov A."/>
            <person name="Young J."/>
            <person name="Aguilar M."/>
            <person name="Claverie J.M."/>
            <person name="Frickenhaus S."/>
            <person name="Gonzalez K."/>
            <person name="Herman E.K."/>
            <person name="Lin Y.C."/>
            <person name="Napier J."/>
            <person name="Ogata H."/>
            <person name="Sarno A.F."/>
            <person name="Shmutz J."/>
            <person name="Schroeder D."/>
            <person name="de Vargas C."/>
            <person name="Verret F."/>
            <person name="von Dassow P."/>
            <person name="Valentin K."/>
            <person name="Van de Peer Y."/>
            <person name="Wheeler G."/>
            <person name="Dacks J.B."/>
            <person name="Delwiche C.F."/>
            <person name="Dyhrman S.T."/>
            <person name="Glockner G."/>
            <person name="John U."/>
            <person name="Richards T."/>
            <person name="Worden A.Z."/>
            <person name="Zhang X."/>
            <person name="Grigoriev I.V."/>
            <person name="Allen A.E."/>
            <person name="Bidle K."/>
            <person name="Borodovsky M."/>
            <person name="Bowler C."/>
            <person name="Brownlee C."/>
            <person name="Cock J.M."/>
            <person name="Elias M."/>
            <person name="Gladyshev V.N."/>
            <person name="Groth M."/>
            <person name="Guda C."/>
            <person name="Hadaegh A."/>
            <person name="Iglesias-Rodriguez M.D."/>
            <person name="Jenkins J."/>
            <person name="Jones B.M."/>
            <person name="Lawson T."/>
            <person name="Leese F."/>
            <person name="Lindquist E."/>
            <person name="Lobanov A."/>
            <person name="Lomsadze A."/>
            <person name="Malik S.B."/>
            <person name="Marsh M.E."/>
            <person name="Mackinder L."/>
            <person name="Mock T."/>
            <person name="Mueller-Roeber B."/>
            <person name="Pagarete A."/>
            <person name="Parker M."/>
            <person name="Probert I."/>
            <person name="Quesneville H."/>
            <person name="Raines C."/>
            <person name="Rensing S.A."/>
            <person name="Riano-Pachon D.M."/>
            <person name="Richier S."/>
            <person name="Rokitta S."/>
            <person name="Shiraiwa Y."/>
            <person name="Soanes D.M."/>
            <person name="van der Giezen M."/>
            <person name="Wahlund T.M."/>
            <person name="Williams B."/>
            <person name="Wilson W."/>
            <person name="Wolfe G."/>
            <person name="Wurch L.L."/>
        </authorList>
    </citation>
    <scope>NUCLEOTIDE SEQUENCE</scope>
</reference>
<evidence type="ECO:0000313" key="2">
    <source>
        <dbReference type="EnsemblProtists" id="EOD25812"/>
    </source>
</evidence>
<dbReference type="PaxDb" id="2903-EOD25812"/>
<feature type="compositionally biased region" description="Polar residues" evidence="1">
    <location>
        <begin position="756"/>
        <end position="768"/>
    </location>
</feature>
<feature type="compositionally biased region" description="Basic and acidic residues" evidence="1">
    <location>
        <begin position="709"/>
        <end position="718"/>
    </location>
</feature>
<feature type="compositionally biased region" description="Basic and acidic residues" evidence="1">
    <location>
        <begin position="222"/>
        <end position="233"/>
    </location>
</feature>
<feature type="compositionally biased region" description="Low complexity" evidence="1">
    <location>
        <begin position="234"/>
        <end position="249"/>
    </location>
</feature>
<dbReference type="STRING" id="2903.R1CT30"/>
<feature type="region of interest" description="Disordered" evidence="1">
    <location>
        <begin position="11"/>
        <end position="45"/>
    </location>
</feature>
<sequence>MITALVLAIGFAVPPPPSPPPPSPPPPSPPPSSPPPPSLPPSPEPARQLLATALEGQGSTLVDLKAALLDSFADAAPEANITADQIAVEDLGWSSDTKLKVTIVPTAQRDEVLRIVMDNSSIVTDLGFLLNKWNKFRNAEGRPSLFLLLGRKPWKFGGSPYSRQPSWLVPVAVFMPSSMLLLAFSAYVCRRAGADDRAERSRLAEKPELTEEEQAVQNSLLQRERSRREDAEMSKAAAAPSDSSGPASPVKAAGQTSAAFGDASFGATPAGTAAMVLKGRPEEHDAPLGQIQTVQVKEEVIKEVVREVPKMVSVPVEVIREVPIEVIKEVEKIVYRDVIKEVFVDVIKEVPKVVEVVKVVEVPIVKEVVLEQVRVVEKPVTQVVEKEVIKEVEVVKEVVIEKEVERIVEKVVEVIVEKPVEIVKEVFRGVPYEVIKEVEVVREVEKLVEVPYETIREVVVEVIREKEVPVVQEVVTEVVKEVPVEVPKEVFVDRIVEVIVEKPIEIVKEVIKEVPIEVIREVVVEKQVPVDKVIIQEVIKEVPVDQVIKEVPRDVVREVPVEVVKIQEVPVEVVKWTDREVVKEVEVPRYLTPDIVHVDHSRTVSIPSSSQSFSNTTPQPGFRSYTVPRETYQTTPRTERVRAPEPQRVQTELLSTRSYSVPAPAEPPAPAPEPPPRLWPTAAPAVAPPERRPARSRSAVKRRPASAAPRREPRREAQGDAIDELIKAALSGGEQRVPPSETGAARVAGGHKVYDSSGSAVTQRSPSTCRAVGC</sequence>
<proteinExistence type="predicted"/>
<dbReference type="GeneID" id="17271358"/>
<keyword evidence="3" id="KW-1185">Reference proteome</keyword>
<dbReference type="Proteomes" id="UP000013827">
    <property type="component" value="Unassembled WGS sequence"/>
</dbReference>
<name>A0A0D3JQM7_EMIH1</name>
<evidence type="ECO:0000256" key="1">
    <source>
        <dbReference type="SAM" id="MobiDB-lite"/>
    </source>
</evidence>
<organism evidence="2 3">
    <name type="scientific">Emiliania huxleyi (strain CCMP1516)</name>
    <dbReference type="NCBI Taxonomy" id="280463"/>
    <lineage>
        <taxon>Eukaryota</taxon>
        <taxon>Haptista</taxon>
        <taxon>Haptophyta</taxon>
        <taxon>Prymnesiophyceae</taxon>
        <taxon>Isochrysidales</taxon>
        <taxon>Noelaerhabdaceae</taxon>
        <taxon>Emiliania</taxon>
    </lineage>
</organism>
<protein>
    <submittedName>
        <fullName evidence="2">Uncharacterized protein</fullName>
    </submittedName>
</protein>
<dbReference type="AlphaFoldDB" id="A0A0D3JQM7"/>
<dbReference type="EnsemblProtists" id="EOD25812">
    <property type="protein sequence ID" value="EOD25812"/>
    <property type="gene ID" value="EMIHUDRAFT_100734"/>
</dbReference>
<dbReference type="eggNOG" id="ENOG502QWE7">
    <property type="taxonomic scope" value="Eukaryota"/>
</dbReference>
<feature type="region of interest" description="Disordered" evidence="1">
    <location>
        <begin position="605"/>
        <end position="774"/>
    </location>
</feature>
<feature type="compositionally biased region" description="Polar residues" evidence="1">
    <location>
        <begin position="648"/>
        <end position="659"/>
    </location>
</feature>
<accession>A0A0D3JQM7</accession>
<feature type="region of interest" description="Disordered" evidence="1">
    <location>
        <begin position="203"/>
        <end position="253"/>
    </location>
</feature>